<reference evidence="3 4" key="1">
    <citation type="submission" date="2019-05" db="EMBL/GenBank/DDBJ databases">
        <title>Another draft genome of Portunus trituberculatus and its Hox gene families provides insights of decapod evolution.</title>
        <authorList>
            <person name="Jeong J.-H."/>
            <person name="Song I."/>
            <person name="Kim S."/>
            <person name="Choi T."/>
            <person name="Kim D."/>
            <person name="Ryu S."/>
            <person name="Kim W."/>
        </authorList>
    </citation>
    <scope>NUCLEOTIDE SEQUENCE [LARGE SCALE GENOMIC DNA]</scope>
    <source>
        <tissue evidence="3">Muscle</tissue>
    </source>
</reference>
<dbReference type="Proteomes" id="UP000324222">
    <property type="component" value="Unassembled WGS sequence"/>
</dbReference>
<organism evidence="3 4">
    <name type="scientific">Portunus trituberculatus</name>
    <name type="common">Swimming crab</name>
    <name type="synonym">Neptunus trituberculatus</name>
    <dbReference type="NCBI Taxonomy" id="210409"/>
    <lineage>
        <taxon>Eukaryota</taxon>
        <taxon>Metazoa</taxon>
        <taxon>Ecdysozoa</taxon>
        <taxon>Arthropoda</taxon>
        <taxon>Crustacea</taxon>
        <taxon>Multicrustacea</taxon>
        <taxon>Malacostraca</taxon>
        <taxon>Eumalacostraca</taxon>
        <taxon>Eucarida</taxon>
        <taxon>Decapoda</taxon>
        <taxon>Pleocyemata</taxon>
        <taxon>Brachyura</taxon>
        <taxon>Eubrachyura</taxon>
        <taxon>Portunoidea</taxon>
        <taxon>Portunidae</taxon>
        <taxon>Portuninae</taxon>
        <taxon>Portunus</taxon>
    </lineage>
</organism>
<proteinExistence type="predicted"/>
<feature type="region of interest" description="Disordered" evidence="1">
    <location>
        <begin position="30"/>
        <end position="71"/>
    </location>
</feature>
<dbReference type="EMBL" id="VSRR010000491">
    <property type="protein sequence ID" value="MPC16264.1"/>
    <property type="molecule type" value="Genomic_DNA"/>
</dbReference>
<sequence length="71" mass="7720">MGGVLLLPLLWVLVMVLLVLVYVRRYNNQRQAGGGGRRGRERSGRSGTVPGRDQGGRGDIRGASETLQTIE</sequence>
<evidence type="ECO:0000256" key="1">
    <source>
        <dbReference type="SAM" id="MobiDB-lite"/>
    </source>
</evidence>
<comment type="caution">
    <text evidence="3">The sequence shown here is derived from an EMBL/GenBank/DDBJ whole genome shotgun (WGS) entry which is preliminary data.</text>
</comment>
<evidence type="ECO:0000256" key="2">
    <source>
        <dbReference type="SAM" id="Phobius"/>
    </source>
</evidence>
<evidence type="ECO:0000313" key="3">
    <source>
        <dbReference type="EMBL" id="MPC16264.1"/>
    </source>
</evidence>
<keyword evidence="4" id="KW-1185">Reference proteome</keyword>
<name>A0A5B7D565_PORTR</name>
<dbReference type="AlphaFoldDB" id="A0A5B7D565"/>
<protein>
    <submittedName>
        <fullName evidence="3">Uncharacterized protein</fullName>
    </submittedName>
</protein>
<keyword evidence="2" id="KW-0472">Membrane</keyword>
<accession>A0A5B7D565</accession>
<gene>
    <name evidence="3" type="ORF">E2C01_009085</name>
</gene>
<keyword evidence="2" id="KW-0812">Transmembrane</keyword>
<evidence type="ECO:0000313" key="4">
    <source>
        <dbReference type="Proteomes" id="UP000324222"/>
    </source>
</evidence>
<feature type="transmembrane region" description="Helical" evidence="2">
    <location>
        <begin position="6"/>
        <end position="23"/>
    </location>
</feature>
<keyword evidence="2" id="KW-1133">Transmembrane helix</keyword>